<evidence type="ECO:0000313" key="11">
    <source>
        <dbReference type="Proteomes" id="UP001152049"/>
    </source>
</evidence>
<dbReference type="EMBL" id="JAOQAZ010000009">
    <property type="protein sequence ID" value="KAJ4263953.1"/>
    <property type="molecule type" value="Genomic_DNA"/>
</dbReference>
<feature type="compositionally biased region" description="Polar residues" evidence="7">
    <location>
        <begin position="237"/>
        <end position="248"/>
    </location>
</feature>
<dbReference type="Gene3D" id="3.30.160.60">
    <property type="entry name" value="Classic Zinc Finger"/>
    <property type="match status" value="3"/>
</dbReference>
<feature type="domain" description="C2H2-type" evidence="9">
    <location>
        <begin position="550"/>
        <end position="580"/>
    </location>
</feature>
<feature type="region of interest" description="Disordered" evidence="7">
    <location>
        <begin position="234"/>
        <end position="349"/>
    </location>
</feature>
<dbReference type="GO" id="GO:0000978">
    <property type="term" value="F:RNA polymerase II cis-regulatory region sequence-specific DNA binding"/>
    <property type="evidence" value="ECO:0007669"/>
    <property type="project" value="TreeGrafter"/>
</dbReference>
<dbReference type="SMART" id="SM00355">
    <property type="entry name" value="ZnF_C2H2"/>
    <property type="match status" value="3"/>
</dbReference>
<keyword evidence="11" id="KW-1185">Reference proteome</keyword>
<organism evidence="10 11">
    <name type="scientific">Fusarium torreyae</name>
    <dbReference type="NCBI Taxonomy" id="1237075"/>
    <lineage>
        <taxon>Eukaryota</taxon>
        <taxon>Fungi</taxon>
        <taxon>Dikarya</taxon>
        <taxon>Ascomycota</taxon>
        <taxon>Pezizomycotina</taxon>
        <taxon>Sordariomycetes</taxon>
        <taxon>Hypocreomycetidae</taxon>
        <taxon>Hypocreales</taxon>
        <taxon>Nectriaceae</taxon>
        <taxon>Fusarium</taxon>
    </lineage>
</organism>
<evidence type="ECO:0000256" key="1">
    <source>
        <dbReference type="ARBA" id="ARBA00022723"/>
    </source>
</evidence>
<keyword evidence="8" id="KW-0472">Membrane</keyword>
<name>A0A9W8S354_9HYPO</name>
<dbReference type="PANTHER" id="PTHR14003">
    <property type="entry name" value="TRANSCRIPTIONAL REPRESSOR PROTEIN YY"/>
    <property type="match status" value="1"/>
</dbReference>
<dbReference type="SUPFAM" id="SSF57667">
    <property type="entry name" value="beta-beta-alpha zinc fingers"/>
    <property type="match status" value="1"/>
</dbReference>
<reference evidence="10" key="1">
    <citation type="submission" date="2022-09" db="EMBL/GenBank/DDBJ databases">
        <title>Fusarium specimens isolated from Avocado Roots.</title>
        <authorList>
            <person name="Stajich J."/>
            <person name="Roper C."/>
            <person name="Heimlech-Rivalta G."/>
        </authorList>
    </citation>
    <scope>NUCLEOTIDE SEQUENCE</scope>
    <source>
        <strain evidence="10">CF00136</strain>
    </source>
</reference>
<evidence type="ECO:0000256" key="2">
    <source>
        <dbReference type="ARBA" id="ARBA00022737"/>
    </source>
</evidence>
<evidence type="ECO:0000256" key="3">
    <source>
        <dbReference type="ARBA" id="ARBA00022771"/>
    </source>
</evidence>
<accession>A0A9W8S354</accession>
<keyword evidence="2" id="KW-0677">Repeat</keyword>
<dbReference type="GO" id="GO:0000981">
    <property type="term" value="F:DNA-binding transcription factor activity, RNA polymerase II-specific"/>
    <property type="evidence" value="ECO:0007669"/>
    <property type="project" value="TreeGrafter"/>
</dbReference>
<feature type="compositionally biased region" description="Polar residues" evidence="7">
    <location>
        <begin position="324"/>
        <end position="335"/>
    </location>
</feature>
<feature type="transmembrane region" description="Helical" evidence="8">
    <location>
        <begin position="20"/>
        <end position="42"/>
    </location>
</feature>
<keyword evidence="8" id="KW-0812">Transmembrane</keyword>
<dbReference type="GO" id="GO:0005667">
    <property type="term" value="C:transcription regulator complex"/>
    <property type="evidence" value="ECO:0007669"/>
    <property type="project" value="TreeGrafter"/>
</dbReference>
<evidence type="ECO:0000313" key="10">
    <source>
        <dbReference type="EMBL" id="KAJ4263953.1"/>
    </source>
</evidence>
<protein>
    <recommendedName>
        <fullName evidence="5">C2H2 type master regulator of conidiophore development brlA</fullName>
    </recommendedName>
</protein>
<keyword evidence="8" id="KW-1133">Transmembrane helix</keyword>
<feature type="region of interest" description="Disordered" evidence="7">
    <location>
        <begin position="50"/>
        <end position="104"/>
    </location>
</feature>
<evidence type="ECO:0000256" key="7">
    <source>
        <dbReference type="SAM" id="MobiDB-lite"/>
    </source>
</evidence>
<evidence type="ECO:0000256" key="6">
    <source>
        <dbReference type="PROSITE-ProRule" id="PRU00042"/>
    </source>
</evidence>
<dbReference type="GO" id="GO:0008270">
    <property type="term" value="F:zinc ion binding"/>
    <property type="evidence" value="ECO:0007669"/>
    <property type="project" value="UniProtKB-KW"/>
</dbReference>
<feature type="compositionally biased region" description="Polar residues" evidence="7">
    <location>
        <begin position="507"/>
        <end position="517"/>
    </location>
</feature>
<dbReference type="Proteomes" id="UP001152049">
    <property type="component" value="Unassembled WGS sequence"/>
</dbReference>
<proteinExistence type="predicted"/>
<evidence type="ECO:0000256" key="4">
    <source>
        <dbReference type="ARBA" id="ARBA00022833"/>
    </source>
</evidence>
<dbReference type="PROSITE" id="PS50157">
    <property type="entry name" value="ZINC_FINGER_C2H2_2"/>
    <property type="match status" value="2"/>
</dbReference>
<dbReference type="OrthoDB" id="6365676at2759"/>
<evidence type="ECO:0000256" key="8">
    <source>
        <dbReference type="SAM" id="Phobius"/>
    </source>
</evidence>
<feature type="region of interest" description="Disordered" evidence="7">
    <location>
        <begin position="369"/>
        <end position="519"/>
    </location>
</feature>
<feature type="compositionally biased region" description="Polar residues" evidence="7">
    <location>
        <begin position="459"/>
        <end position="499"/>
    </location>
</feature>
<dbReference type="InterPro" id="IPR036236">
    <property type="entry name" value="Znf_C2H2_sf"/>
</dbReference>
<feature type="compositionally biased region" description="Polar residues" evidence="7">
    <location>
        <begin position="369"/>
        <end position="380"/>
    </location>
</feature>
<dbReference type="AlphaFoldDB" id="A0A9W8S354"/>
<keyword evidence="1" id="KW-0479">Metal-binding</keyword>
<comment type="caution">
    <text evidence="10">The sequence shown here is derived from an EMBL/GenBank/DDBJ whole genome shotgun (WGS) entry which is preliminary data.</text>
</comment>
<dbReference type="Pfam" id="PF00096">
    <property type="entry name" value="zf-C2H2"/>
    <property type="match status" value="1"/>
</dbReference>
<feature type="compositionally biased region" description="Basic and acidic residues" evidence="7">
    <location>
        <begin position="90"/>
        <end position="104"/>
    </location>
</feature>
<dbReference type="PROSITE" id="PS00028">
    <property type="entry name" value="ZINC_FINGER_C2H2_1"/>
    <property type="match status" value="2"/>
</dbReference>
<dbReference type="PANTHER" id="PTHR14003:SF19">
    <property type="entry name" value="YY2 TRANSCRIPTION FACTOR"/>
    <property type="match status" value="1"/>
</dbReference>
<gene>
    <name evidence="10" type="ORF">NW762_005991</name>
</gene>
<dbReference type="InterPro" id="IPR013087">
    <property type="entry name" value="Znf_C2H2_type"/>
</dbReference>
<sequence length="632" mass="68459">MEHLAARGVVVRRQLSDGGIAGVVVGVIVGIALVALCLYPFVIRRIRRRKQAPHHGPPGTGDPETGEVPITGPPGTDEHRRRLSSQDSFKPSEEHTRGGVDRVSLKDLAWTPNDGLIQPNGQAQAQGQPDCVPRIDTNVPSYGFNNAQPGLDDSIPRSAPCGPEGYGEEYMPQSIGDAHHGALNGTNADYYSPSIPSEAFGMFTTEESQTEPQRSWSRGSSLRYNLKHIFSRKSTRDQSLGSLTSQSLAEGHENATRAVPRSTQDGSLQRITTAGDPTESPTDITAPATDSLPVPAHGQALGSPIALPSTLPKGAVQTPPESPPTTFNFNASQSPPTHPAPGTVNPMDIMPASTESEVWHRTDYQLYVSQSSPQQAPSTEPTRHEEPMDSPSPLTLPPNNPQPSPQPDSQPQPLPVIQSPTPTQSEIAFKKEPEYGQDISMDDIPSNNHLSPLPDTSVRHTSYPSDASTPQPGPASTNPSSLNTPATQLDTPSPHSGASSDYRHSVSPGSGASNLSPKNGVHACDEPGCNQVFDQPHKLKHHQRYHTKDHKCPYPNCGKGFGTKTHLQRHVNDRHERKKKFHCAVPGCDYSRQGGKGFPRKDNWKRHMTKIHNMDQRHLPEPVEVDHEMGGT</sequence>
<feature type="compositionally biased region" description="Polar residues" evidence="7">
    <location>
        <begin position="261"/>
        <end position="272"/>
    </location>
</feature>
<evidence type="ECO:0000256" key="5">
    <source>
        <dbReference type="ARBA" id="ARBA00044085"/>
    </source>
</evidence>
<feature type="compositionally biased region" description="Pro residues" evidence="7">
    <location>
        <begin position="394"/>
        <end position="414"/>
    </location>
</feature>
<evidence type="ECO:0000259" key="9">
    <source>
        <dbReference type="PROSITE" id="PS50157"/>
    </source>
</evidence>
<dbReference type="GO" id="GO:0000785">
    <property type="term" value="C:chromatin"/>
    <property type="evidence" value="ECO:0007669"/>
    <property type="project" value="TreeGrafter"/>
</dbReference>
<feature type="domain" description="C2H2-type" evidence="9">
    <location>
        <begin position="522"/>
        <end position="551"/>
    </location>
</feature>
<keyword evidence="4" id="KW-0862">Zinc</keyword>
<keyword evidence="3 6" id="KW-0863">Zinc-finger</keyword>